<name>A0A382LFR0_9ZZZZ</name>
<proteinExistence type="predicted"/>
<organism evidence="1">
    <name type="scientific">marine metagenome</name>
    <dbReference type="NCBI Taxonomy" id="408172"/>
    <lineage>
        <taxon>unclassified sequences</taxon>
        <taxon>metagenomes</taxon>
        <taxon>ecological metagenomes</taxon>
    </lineage>
</organism>
<protein>
    <submittedName>
        <fullName evidence="1">Uncharacterized protein</fullName>
    </submittedName>
</protein>
<reference evidence="1" key="1">
    <citation type="submission" date="2018-05" db="EMBL/GenBank/DDBJ databases">
        <authorList>
            <person name="Lanie J.A."/>
            <person name="Ng W.-L."/>
            <person name="Kazmierczak K.M."/>
            <person name="Andrzejewski T.M."/>
            <person name="Davidsen T.M."/>
            <person name="Wayne K.J."/>
            <person name="Tettelin H."/>
            <person name="Glass J.I."/>
            <person name="Rusch D."/>
            <person name="Podicherti R."/>
            <person name="Tsui H.-C.T."/>
            <person name="Winkler M.E."/>
        </authorList>
    </citation>
    <scope>NUCLEOTIDE SEQUENCE</scope>
</reference>
<gene>
    <name evidence="1" type="ORF">METZ01_LOCUS286806</name>
</gene>
<sequence>MWRVTADNGLPLVKVTGGAGSARWEPVLVGVDPGFSSPA</sequence>
<dbReference type="AlphaFoldDB" id="A0A382LFR0"/>
<evidence type="ECO:0000313" key="1">
    <source>
        <dbReference type="EMBL" id="SVC33952.1"/>
    </source>
</evidence>
<accession>A0A382LFR0</accession>
<dbReference type="EMBL" id="UINC01085950">
    <property type="protein sequence ID" value="SVC33952.1"/>
    <property type="molecule type" value="Genomic_DNA"/>
</dbReference>